<keyword evidence="5" id="KW-0547">Nucleotide-binding</keyword>
<evidence type="ECO:0000256" key="11">
    <source>
        <dbReference type="SAM" id="Phobius"/>
    </source>
</evidence>
<proteinExistence type="inferred from homology"/>
<keyword evidence="9 11" id="KW-0472">Membrane</keyword>
<dbReference type="EMBL" id="CP108330">
    <property type="protein sequence ID" value="WUR36186.1"/>
    <property type="molecule type" value="Genomic_DNA"/>
</dbReference>
<dbReference type="InterPro" id="IPR044857">
    <property type="entry name" value="T7SS_EccB_R1"/>
</dbReference>
<evidence type="ECO:0000256" key="5">
    <source>
        <dbReference type="ARBA" id="ARBA00022741"/>
    </source>
</evidence>
<dbReference type="NCBIfam" id="TIGR03919">
    <property type="entry name" value="T7SS_EccB"/>
    <property type="match status" value="1"/>
</dbReference>
<evidence type="ECO:0000256" key="3">
    <source>
        <dbReference type="ARBA" id="ARBA00022475"/>
    </source>
</evidence>
<dbReference type="Pfam" id="PF05108">
    <property type="entry name" value="T7SS_ESX1_EccB"/>
    <property type="match status" value="1"/>
</dbReference>
<evidence type="ECO:0000256" key="9">
    <source>
        <dbReference type="ARBA" id="ARBA00023136"/>
    </source>
</evidence>
<keyword evidence="3" id="KW-1003">Cell membrane</keyword>
<feature type="compositionally biased region" description="Gly residues" evidence="10">
    <location>
        <begin position="516"/>
        <end position="530"/>
    </location>
</feature>
<evidence type="ECO:0000256" key="2">
    <source>
        <dbReference type="ARBA" id="ARBA00008149"/>
    </source>
</evidence>
<dbReference type="PANTHER" id="PTHR40765:SF2">
    <property type="entry name" value="ESX-2 SECRETION SYSTEM ATPASE ECCB2"/>
    <property type="match status" value="1"/>
</dbReference>
<feature type="transmembrane region" description="Helical" evidence="11">
    <location>
        <begin position="41"/>
        <end position="61"/>
    </location>
</feature>
<reference evidence="12" key="1">
    <citation type="submission" date="2022-10" db="EMBL/GenBank/DDBJ databases">
        <title>The complete genomes of actinobacterial strains from the NBC collection.</title>
        <authorList>
            <person name="Joergensen T.S."/>
            <person name="Alvarez Arevalo M."/>
            <person name="Sterndorff E.B."/>
            <person name="Faurdal D."/>
            <person name="Vuksanovic O."/>
            <person name="Mourched A.-S."/>
            <person name="Charusanti P."/>
            <person name="Shaw S."/>
            <person name="Blin K."/>
            <person name="Weber T."/>
        </authorList>
    </citation>
    <scope>NUCLEOTIDE SEQUENCE</scope>
    <source>
        <strain evidence="12">NBC_00489</strain>
    </source>
</reference>
<dbReference type="Proteomes" id="UP001432161">
    <property type="component" value="Chromosome"/>
</dbReference>
<keyword evidence="8 11" id="KW-1133">Transmembrane helix</keyword>
<evidence type="ECO:0000256" key="8">
    <source>
        <dbReference type="ARBA" id="ARBA00022989"/>
    </source>
</evidence>
<dbReference type="PANTHER" id="PTHR40765">
    <property type="entry name" value="ESX-2 SECRETION SYSTEM ATPASE ECCB2"/>
    <property type="match status" value="1"/>
</dbReference>
<feature type="region of interest" description="Disordered" evidence="10">
    <location>
        <begin position="481"/>
        <end position="549"/>
    </location>
</feature>
<evidence type="ECO:0000256" key="6">
    <source>
        <dbReference type="ARBA" id="ARBA00022801"/>
    </source>
</evidence>
<dbReference type="InterPro" id="IPR042485">
    <property type="entry name" value="T7SS_EccB_R3"/>
</dbReference>
<organism evidence="12 13">
    <name type="scientific">Streptomyces griseoaurantiacus</name>
    <dbReference type="NCBI Taxonomy" id="68213"/>
    <lineage>
        <taxon>Bacteria</taxon>
        <taxon>Bacillati</taxon>
        <taxon>Actinomycetota</taxon>
        <taxon>Actinomycetes</taxon>
        <taxon>Kitasatosporales</taxon>
        <taxon>Streptomycetaceae</taxon>
        <taxon>Streptomyces</taxon>
        <taxon>Streptomyces aurantiacus group</taxon>
    </lineage>
</organism>
<evidence type="ECO:0000313" key="12">
    <source>
        <dbReference type="EMBL" id="WUR36186.1"/>
    </source>
</evidence>
<name>A0ABZ1UVT5_9ACTN</name>
<evidence type="ECO:0000256" key="10">
    <source>
        <dbReference type="SAM" id="MobiDB-lite"/>
    </source>
</evidence>
<dbReference type="InterPro" id="IPR007795">
    <property type="entry name" value="T7SS_EccB"/>
</dbReference>
<evidence type="ECO:0000256" key="1">
    <source>
        <dbReference type="ARBA" id="ARBA00004162"/>
    </source>
</evidence>
<feature type="region of interest" description="Disordered" evidence="10">
    <location>
        <begin position="316"/>
        <end position="343"/>
    </location>
</feature>
<keyword evidence="7" id="KW-0067">ATP-binding</keyword>
<evidence type="ECO:0000256" key="4">
    <source>
        <dbReference type="ARBA" id="ARBA00022692"/>
    </source>
</evidence>
<dbReference type="Gene3D" id="3.30.2390.20">
    <property type="entry name" value="Type VII secretion system EccB, repeat 1 domain"/>
    <property type="match status" value="1"/>
</dbReference>
<keyword evidence="13" id="KW-1185">Reference proteome</keyword>
<feature type="compositionally biased region" description="Low complexity" evidence="10">
    <location>
        <begin position="531"/>
        <end position="542"/>
    </location>
</feature>
<evidence type="ECO:0000313" key="13">
    <source>
        <dbReference type="Proteomes" id="UP001432161"/>
    </source>
</evidence>
<comment type="similarity">
    <text evidence="2">Belongs to the EccB family.</text>
</comment>
<keyword evidence="6" id="KW-0378">Hydrolase</keyword>
<gene>
    <name evidence="12" type="primary">eccB</name>
    <name evidence="12" type="ORF">OHN36_02835</name>
</gene>
<evidence type="ECO:0000256" key="7">
    <source>
        <dbReference type="ARBA" id="ARBA00022840"/>
    </source>
</evidence>
<sequence length="549" mass="54799">MRSKRDQVQAHTFMMGRLTAGMLLADPDAPESPLGRTTRGALIGVVVGALVCGGAVVFGLLKPGGNDSWRGGDTLIVNKDTGARYLYVGGRLRPVRNYASAMLIGGSDLKTTTVGSASLEGTPVGRPVGITGAPDTVPGGGNLEDSAWEVCSAGTGTTTALVPGAPLENEPVGEHSALVVRGPDRRMYLVWQGSRLELDDASGAAESLGYGAVKPRPVSAAFLNALVSGPKLATLPVREQGAQGPELGGRGTRVGQVFRVVAGSGSQEYVLQKDGLHPVTATQSALLVGDPGTRKKAYAGQPPKVVTIGVSDLRAHQAPGTTAKDPSVAGLPDSPPRAARTETGQAVCAQVDSVDGRVRVRSVRVAESALSPVTQPDPTALTAACVPVNGVVMRPGHGTLVRALGAAGAPVGDTTFLVSDDGVKYRIPNSDALTALGYDEGSAVRVPSTLLSMLPTGPELDPAAAASESVTPVAAGSTARGRAAQCESGPAKAGTAVAGEAKAPSKGTEKDSSKGTGAGTGTGTGTGTGNGVETATGTAAGSGTAGSGS</sequence>
<keyword evidence="4 11" id="KW-0812">Transmembrane</keyword>
<comment type="subcellular location">
    <subcellularLocation>
        <location evidence="1">Cell membrane</location>
        <topology evidence="1">Single-pass membrane protein</topology>
    </subcellularLocation>
</comment>
<protein>
    <submittedName>
        <fullName evidence="12">Type VII secretion protein EccB</fullName>
    </submittedName>
</protein>
<accession>A0ABZ1UVT5</accession>
<dbReference type="Gene3D" id="2.40.50.910">
    <property type="entry name" value="Type VII secretion system EccB, repeat 3 domain"/>
    <property type="match status" value="1"/>
</dbReference>